<dbReference type="CDD" id="cd00161">
    <property type="entry name" value="beta-trefoil_Ricin-like"/>
    <property type="match status" value="1"/>
</dbReference>
<keyword evidence="3" id="KW-0430">Lectin</keyword>
<dbReference type="InterPro" id="IPR000772">
    <property type="entry name" value="Ricin_B_lectin"/>
</dbReference>
<dbReference type="EMBL" id="FOBF01000018">
    <property type="protein sequence ID" value="SEM87274.1"/>
    <property type="molecule type" value="Genomic_DNA"/>
</dbReference>
<dbReference type="Pfam" id="PF00652">
    <property type="entry name" value="Ricin_B_lectin"/>
    <property type="match status" value="1"/>
</dbReference>
<dbReference type="AlphaFoldDB" id="A0A1H8BYP5"/>
<feature type="domain" description="Ricin B lectin" evidence="2">
    <location>
        <begin position="38"/>
        <end position="171"/>
    </location>
</feature>
<keyword evidence="1" id="KW-0732">Signal</keyword>
<proteinExistence type="predicted"/>
<accession>A0A1H8BYP5</accession>
<dbReference type="SMART" id="SM00458">
    <property type="entry name" value="RICIN"/>
    <property type="match status" value="1"/>
</dbReference>
<dbReference type="GO" id="GO:0030246">
    <property type="term" value="F:carbohydrate binding"/>
    <property type="evidence" value="ECO:0007669"/>
    <property type="project" value="UniProtKB-KW"/>
</dbReference>
<name>A0A1H8BYP5_9ACTN</name>
<sequence length="173" mass="18350">MRFSALARRGLAAASLTIVALGAAPAVYATAASGPLRVDVSVQTRADKCFDVRAGSTVNGAAVIQYTCKESSNQRFTLQGAGDGSWQLRTHADKCLDVRGSSTADETPVIQYTCTGNANQRFRIVSVPGGLVEIRTFAGKCLDVRGGDSSNLVPIIQYTCKASSNQRFTLEQL</sequence>
<gene>
    <name evidence="3" type="ORF">SAMN05660976_06234</name>
</gene>
<keyword evidence="4" id="KW-1185">Reference proteome</keyword>
<protein>
    <submittedName>
        <fullName evidence="3">Ricin-type beta-trefoil lectin domain-containing protein</fullName>
    </submittedName>
</protein>
<evidence type="ECO:0000256" key="1">
    <source>
        <dbReference type="SAM" id="SignalP"/>
    </source>
</evidence>
<feature type="signal peptide" evidence="1">
    <location>
        <begin position="1"/>
        <end position="31"/>
    </location>
</feature>
<feature type="chain" id="PRO_5011720573" evidence="1">
    <location>
        <begin position="32"/>
        <end position="173"/>
    </location>
</feature>
<dbReference type="RefSeq" id="WP_055505251.1">
    <property type="nucleotide sequence ID" value="NZ_BBZG01000002.1"/>
</dbReference>
<reference evidence="3 4" key="1">
    <citation type="submission" date="2016-10" db="EMBL/GenBank/DDBJ databases">
        <authorList>
            <person name="de Groot N.N."/>
        </authorList>
    </citation>
    <scope>NUCLEOTIDE SEQUENCE [LARGE SCALE GENOMIC DNA]</scope>
    <source>
        <strain evidence="3 4">DSM 43357</strain>
    </source>
</reference>
<dbReference type="Proteomes" id="UP000198953">
    <property type="component" value="Unassembled WGS sequence"/>
</dbReference>
<dbReference type="STRING" id="46177.SAMN05660976_06234"/>
<dbReference type="SUPFAM" id="SSF50370">
    <property type="entry name" value="Ricin B-like lectins"/>
    <property type="match status" value="1"/>
</dbReference>
<dbReference type="InterPro" id="IPR035992">
    <property type="entry name" value="Ricin_B-like_lectins"/>
</dbReference>
<evidence type="ECO:0000259" key="2">
    <source>
        <dbReference type="SMART" id="SM00458"/>
    </source>
</evidence>
<organism evidence="3 4">
    <name type="scientific">Nonomuraea pusilla</name>
    <dbReference type="NCBI Taxonomy" id="46177"/>
    <lineage>
        <taxon>Bacteria</taxon>
        <taxon>Bacillati</taxon>
        <taxon>Actinomycetota</taxon>
        <taxon>Actinomycetes</taxon>
        <taxon>Streptosporangiales</taxon>
        <taxon>Streptosporangiaceae</taxon>
        <taxon>Nonomuraea</taxon>
    </lineage>
</organism>
<dbReference type="PROSITE" id="PS50231">
    <property type="entry name" value="RICIN_B_LECTIN"/>
    <property type="match status" value="1"/>
</dbReference>
<dbReference type="Gene3D" id="2.80.10.50">
    <property type="match status" value="3"/>
</dbReference>
<evidence type="ECO:0000313" key="3">
    <source>
        <dbReference type="EMBL" id="SEM87274.1"/>
    </source>
</evidence>
<evidence type="ECO:0000313" key="4">
    <source>
        <dbReference type="Proteomes" id="UP000198953"/>
    </source>
</evidence>